<reference evidence="1" key="1">
    <citation type="submission" date="2021-01" db="EMBL/GenBank/DDBJ databases">
        <title>Phytophthora aleatoria, a newly-described species from Pinus radiata is distinct from Phytophthora cactorum isolates based on comparative genomics.</title>
        <authorList>
            <person name="Mcdougal R."/>
            <person name="Panda P."/>
            <person name="Williams N."/>
            <person name="Studholme D.J."/>
        </authorList>
    </citation>
    <scope>NUCLEOTIDE SEQUENCE</scope>
    <source>
        <strain evidence="1">NZFS 3830</strain>
    </source>
</reference>
<evidence type="ECO:0000313" key="1">
    <source>
        <dbReference type="EMBL" id="KAG6970633.1"/>
    </source>
</evidence>
<proteinExistence type="predicted"/>
<dbReference type="OrthoDB" id="159208at2759"/>
<dbReference type="EMBL" id="JAENGZ010000069">
    <property type="protein sequence ID" value="KAG6970633.1"/>
    <property type="molecule type" value="Genomic_DNA"/>
</dbReference>
<comment type="caution">
    <text evidence="1">The sequence shown here is derived from an EMBL/GenBank/DDBJ whole genome shotgun (WGS) entry which is preliminary data.</text>
</comment>
<organism evidence="1 2">
    <name type="scientific">Phytophthora cactorum</name>
    <dbReference type="NCBI Taxonomy" id="29920"/>
    <lineage>
        <taxon>Eukaryota</taxon>
        <taxon>Sar</taxon>
        <taxon>Stramenopiles</taxon>
        <taxon>Oomycota</taxon>
        <taxon>Peronosporomycetes</taxon>
        <taxon>Peronosporales</taxon>
        <taxon>Peronosporaceae</taxon>
        <taxon>Phytophthora</taxon>
    </lineage>
</organism>
<evidence type="ECO:0000313" key="2">
    <source>
        <dbReference type="Proteomes" id="UP000688947"/>
    </source>
</evidence>
<dbReference type="Proteomes" id="UP000688947">
    <property type="component" value="Unassembled WGS sequence"/>
</dbReference>
<gene>
    <name evidence="1" type="ORF">JG687_00002512</name>
</gene>
<name>A0A8T1UX01_9STRA</name>
<sequence>MERQLTRRCRRSVRVAEFVTVDAFSATRTGGDAASSADRKTPLFAGYVEVLYARNAWLAVRVDIWMSRDVCHRQVKSSSVYLQQSENEVAVAMAYGSELTALQNVEKLDLSVADRGELPALTGDELTKVLEDVVKQFALQAATSQRAKFEYEMLQHHPELEMLVLRSESIGNYVLFALPLLGEKPQWDPKKLVETEDLDSVFIPDGFHAPNFTMFLQQWRRRKDFIAELRRHVIGELAYNVFAEDLTLTLVLLICSQEQLRLL</sequence>
<protein>
    <submittedName>
        <fullName evidence="1">Uncharacterized protein</fullName>
    </submittedName>
</protein>
<dbReference type="VEuPathDB" id="FungiDB:PC110_g8716"/>
<dbReference type="AlphaFoldDB" id="A0A8T1UX01"/>
<accession>A0A8T1UX01</accession>